<dbReference type="EMBL" id="AP025739">
    <property type="protein sequence ID" value="BDI32806.1"/>
    <property type="molecule type" value="Genomic_DNA"/>
</dbReference>
<accession>A0A402CQB8</accession>
<dbReference type="Proteomes" id="UP000287394">
    <property type="component" value="Chromosome"/>
</dbReference>
<protein>
    <submittedName>
        <fullName evidence="1">Uncharacterized protein</fullName>
    </submittedName>
</protein>
<sequence>MKISVSVILLGLALASFVIALCFNPEPATDLFWQMRTGRLIALTHQFPYHDTYSWSRRGTPWIVHEWGMCVLLWKLFSAGGYAAVWIFEVVILLATFCAFYTIMLHETEGSPIIALAMSIWAAWMMSTLISPRPHLMTYLGFTLLLGVILQSKRAEAPKRLLWLAPIICVIWANFHAGVIFGAAILAAFGVCDLADARFGGSSDDSDRRGRFAANGRRELLASAACFAVMLANPYGVRIFEIFRATVGDKTMPEFINEWQAVNLHSAIGHSLVFLIVICALGLAFSRQRRDFAEVAIFIALAYFALNTNRNVSLFALAAGPLTARHLQSSIERAMEMLSPKSHNAAAFFGPAPPIPITLALGILITFCSLASAVKSYEVSRDSSVGPVESAAHQAFFLDYFPMAACDFMERERFPLTGRMYNSYNMGSYLEWRIPQYPVFISTQTDVYFGEVLSDYAAISAQPYAWRQTLSKYHPDYIFTSADAIQARLFIHAPEWKLVYADRPDLDVDNGHLNALIFVLDRPENKALIERCRADCPTAVAVSKSLSEAL</sequence>
<dbReference type="OrthoDB" id="9786218at2"/>
<keyword evidence="2" id="KW-1185">Reference proteome</keyword>
<reference evidence="1 2" key="1">
    <citation type="journal article" date="2019" name="Int. J. Syst. Evol. Microbiol.">
        <title>Capsulimonas corticalis gen. nov., sp. nov., an aerobic capsulated bacterium, of a novel bacterial order, Capsulimonadales ord. nov., of the class Armatimonadia of the phylum Armatimonadetes.</title>
        <authorList>
            <person name="Li J."/>
            <person name="Kudo C."/>
            <person name="Tonouchi A."/>
        </authorList>
    </citation>
    <scope>NUCLEOTIDE SEQUENCE [LARGE SCALE GENOMIC DNA]</scope>
    <source>
        <strain evidence="1 2">AX-7</strain>
    </source>
</reference>
<dbReference type="RefSeq" id="WP_125205785.1">
    <property type="nucleotide sequence ID" value="NZ_AP025739.1"/>
</dbReference>
<proteinExistence type="predicted"/>
<dbReference type="KEGG" id="ccot:CCAX7_48570"/>
<name>A0A402CQB8_9BACT</name>
<organism evidence="1 2">
    <name type="scientific">Capsulimonas corticalis</name>
    <dbReference type="NCBI Taxonomy" id="2219043"/>
    <lineage>
        <taxon>Bacteria</taxon>
        <taxon>Bacillati</taxon>
        <taxon>Armatimonadota</taxon>
        <taxon>Armatimonadia</taxon>
        <taxon>Capsulimonadales</taxon>
        <taxon>Capsulimonadaceae</taxon>
        <taxon>Capsulimonas</taxon>
    </lineage>
</organism>
<dbReference type="AlphaFoldDB" id="A0A402CQB8"/>
<evidence type="ECO:0000313" key="2">
    <source>
        <dbReference type="Proteomes" id="UP000287394"/>
    </source>
</evidence>
<evidence type="ECO:0000313" key="1">
    <source>
        <dbReference type="EMBL" id="BDI32806.1"/>
    </source>
</evidence>
<gene>
    <name evidence="1" type="ORF">CCAX7_48570</name>
</gene>